<dbReference type="PROSITE" id="PS50006">
    <property type="entry name" value="FHA_DOMAIN"/>
    <property type="match status" value="1"/>
</dbReference>
<feature type="compositionally biased region" description="Acidic residues" evidence="1">
    <location>
        <begin position="263"/>
        <end position="274"/>
    </location>
</feature>
<dbReference type="Gene3D" id="2.60.200.20">
    <property type="match status" value="1"/>
</dbReference>
<sequence>MPINPAIISAPASPEPYSSDFGFNSDDIVPTSALDVNDDERQQQSRSNSSEPPSLVIVGSYQQRITLGRGGSSTVKIGRRNRQISRNHVAIEYANGRFELVVLGLNGASVDHLPYRQHERAPLDDHSFVDVLGDSLIFRLPAGPPPQQQQKTHPLPATHNKQPTATDSHLSSTEQIVKRVNHQQLRVLDQNRNETQASSSPQPSQQYMDEIKQEDEKDTLHDHSSGTVKNHASSESTEIREPEKTPIMDTPIKNEEYTHEKDEVDGDGGVDDNDKENNHSSSKQDEKDTTDYAENIIDILVFSRKSSMPISDICSRIIKTNPSYKKQDREVWTKRIQRVLQEKAFFGEIVRKGKTADGSPKEHLYYYNSDMDPVEWRRATYTQVGRSARKCTLQDKQYFWRIPPKLGKNRNAYIPPPAPTSVSLPLQEKRKLDQNMAHEDDDVTVKKQKQ</sequence>
<dbReference type="InterPro" id="IPR000253">
    <property type="entry name" value="FHA_dom"/>
</dbReference>
<evidence type="ECO:0000259" key="2">
    <source>
        <dbReference type="PROSITE" id="PS50006"/>
    </source>
</evidence>
<feature type="compositionally biased region" description="Basic and acidic residues" evidence="1">
    <location>
        <begin position="209"/>
        <end position="224"/>
    </location>
</feature>
<comment type="caution">
    <text evidence="3">The sequence shown here is derived from an EMBL/GenBank/DDBJ whole genome shotgun (WGS) entry which is preliminary data.</text>
</comment>
<dbReference type="Gene3D" id="1.10.10.10">
    <property type="entry name" value="Winged helix-like DNA-binding domain superfamily/Winged helix DNA-binding domain"/>
    <property type="match status" value="1"/>
</dbReference>
<dbReference type="InterPro" id="IPR036388">
    <property type="entry name" value="WH-like_DNA-bd_sf"/>
</dbReference>
<evidence type="ECO:0000313" key="4">
    <source>
        <dbReference type="Proteomes" id="UP000193560"/>
    </source>
</evidence>
<feature type="compositionally biased region" description="Low complexity" evidence="1">
    <location>
        <begin position="1"/>
        <end position="19"/>
    </location>
</feature>
<feature type="compositionally biased region" description="Low complexity" evidence="1">
    <location>
        <begin position="44"/>
        <end position="54"/>
    </location>
</feature>
<dbReference type="AlphaFoldDB" id="A0A1X2I3J6"/>
<evidence type="ECO:0000256" key="1">
    <source>
        <dbReference type="SAM" id="MobiDB-lite"/>
    </source>
</evidence>
<dbReference type="STRING" id="90262.A0A1X2I3J6"/>
<name>A0A1X2I3J6_9FUNG</name>
<feature type="region of interest" description="Disordered" evidence="1">
    <location>
        <begin position="191"/>
        <end position="290"/>
    </location>
</feature>
<feature type="domain" description="FHA" evidence="2">
    <location>
        <begin position="65"/>
        <end position="115"/>
    </location>
</feature>
<feature type="compositionally biased region" description="Basic and acidic residues" evidence="1">
    <location>
        <begin position="275"/>
        <end position="290"/>
    </location>
</feature>
<dbReference type="OrthoDB" id="5348546at2759"/>
<gene>
    <name evidence="3" type="ORF">BCR42DRAFT_462839</name>
</gene>
<feature type="compositionally biased region" description="Basic and acidic residues" evidence="1">
    <location>
        <begin position="237"/>
        <end position="262"/>
    </location>
</feature>
<evidence type="ECO:0000313" key="3">
    <source>
        <dbReference type="EMBL" id="ORZ08630.1"/>
    </source>
</evidence>
<feature type="compositionally biased region" description="Polar residues" evidence="1">
    <location>
        <begin position="159"/>
        <end position="173"/>
    </location>
</feature>
<feature type="region of interest" description="Disordered" evidence="1">
    <location>
        <begin position="430"/>
        <end position="450"/>
    </location>
</feature>
<reference evidence="3 4" key="1">
    <citation type="submission" date="2016-07" db="EMBL/GenBank/DDBJ databases">
        <title>Pervasive Adenine N6-methylation of Active Genes in Fungi.</title>
        <authorList>
            <consortium name="DOE Joint Genome Institute"/>
            <person name="Mondo S.J."/>
            <person name="Dannebaum R.O."/>
            <person name="Kuo R.C."/>
            <person name="Labutti K."/>
            <person name="Haridas S."/>
            <person name="Kuo A."/>
            <person name="Salamov A."/>
            <person name="Ahrendt S.R."/>
            <person name="Lipzen A."/>
            <person name="Sullivan W."/>
            <person name="Andreopoulos W.B."/>
            <person name="Clum A."/>
            <person name="Lindquist E."/>
            <person name="Daum C."/>
            <person name="Ramamoorthy G.K."/>
            <person name="Gryganskyi A."/>
            <person name="Culley D."/>
            <person name="Magnuson J.K."/>
            <person name="James T.Y."/>
            <person name="O'Malley M.A."/>
            <person name="Stajich J.E."/>
            <person name="Spatafora J.W."/>
            <person name="Visel A."/>
            <person name="Grigoriev I.V."/>
        </authorList>
    </citation>
    <scope>NUCLEOTIDE SEQUENCE [LARGE SCALE GENOMIC DNA]</scope>
    <source>
        <strain evidence="3 4">NRRL 1336</strain>
    </source>
</reference>
<feature type="region of interest" description="Disordered" evidence="1">
    <location>
        <begin position="139"/>
        <end position="173"/>
    </location>
</feature>
<protein>
    <recommendedName>
        <fullName evidence="2">FHA domain-containing protein</fullName>
    </recommendedName>
</protein>
<dbReference type="GO" id="GO:0006357">
    <property type="term" value="P:regulation of transcription by RNA polymerase II"/>
    <property type="evidence" value="ECO:0007669"/>
    <property type="project" value="UniProtKB-ARBA"/>
</dbReference>
<organism evidence="3 4">
    <name type="scientific">Absidia repens</name>
    <dbReference type="NCBI Taxonomy" id="90262"/>
    <lineage>
        <taxon>Eukaryota</taxon>
        <taxon>Fungi</taxon>
        <taxon>Fungi incertae sedis</taxon>
        <taxon>Mucoromycota</taxon>
        <taxon>Mucoromycotina</taxon>
        <taxon>Mucoromycetes</taxon>
        <taxon>Mucorales</taxon>
        <taxon>Cunninghamellaceae</taxon>
        <taxon>Absidia</taxon>
    </lineage>
</organism>
<dbReference type="EMBL" id="MCGE01000030">
    <property type="protein sequence ID" value="ORZ08630.1"/>
    <property type="molecule type" value="Genomic_DNA"/>
</dbReference>
<dbReference type="SUPFAM" id="SSF49879">
    <property type="entry name" value="SMAD/FHA domain"/>
    <property type="match status" value="1"/>
</dbReference>
<feature type="region of interest" description="Disordered" evidence="1">
    <location>
        <begin position="1"/>
        <end position="54"/>
    </location>
</feature>
<feature type="compositionally biased region" description="Low complexity" evidence="1">
    <location>
        <begin position="196"/>
        <end position="206"/>
    </location>
</feature>
<feature type="compositionally biased region" description="Polar residues" evidence="1">
    <location>
        <begin position="225"/>
        <end position="236"/>
    </location>
</feature>
<accession>A0A1X2I3J6</accession>
<dbReference type="Proteomes" id="UP000193560">
    <property type="component" value="Unassembled WGS sequence"/>
</dbReference>
<proteinExistence type="predicted"/>
<dbReference type="InterPro" id="IPR008984">
    <property type="entry name" value="SMAD_FHA_dom_sf"/>
</dbReference>
<keyword evidence="4" id="KW-1185">Reference proteome</keyword>
<dbReference type="Pfam" id="PF00498">
    <property type="entry name" value="FHA"/>
    <property type="match status" value="1"/>
</dbReference>